<name>A0A7S7SLQ7_PALFE</name>
<dbReference type="PANTHER" id="PTHR36836:SF1">
    <property type="entry name" value="COLANIC ACID BIOSYNTHESIS PROTEIN WCAK"/>
    <property type="match status" value="1"/>
</dbReference>
<dbReference type="Pfam" id="PF05721">
    <property type="entry name" value="PhyH"/>
    <property type="match status" value="1"/>
</dbReference>
<feature type="domain" description="Polysaccharide pyruvyl transferase" evidence="1">
    <location>
        <begin position="17"/>
        <end position="300"/>
    </location>
</feature>
<gene>
    <name evidence="2" type="ORF">IRI77_01770</name>
</gene>
<dbReference type="PANTHER" id="PTHR36836">
    <property type="entry name" value="COLANIC ACID BIOSYNTHESIS PROTEIN WCAK"/>
    <property type="match status" value="1"/>
</dbReference>
<accession>A0A7S7SLQ7</accession>
<dbReference type="GO" id="GO:0016740">
    <property type="term" value="F:transferase activity"/>
    <property type="evidence" value="ECO:0007669"/>
    <property type="project" value="UniProtKB-KW"/>
</dbReference>
<dbReference type="AlphaFoldDB" id="A0A7S7SLQ7"/>
<dbReference type="RefSeq" id="WP_194450378.1">
    <property type="nucleotide sequence ID" value="NZ_CP063849.1"/>
</dbReference>
<dbReference type="Pfam" id="PF04230">
    <property type="entry name" value="PS_pyruv_trans"/>
    <property type="match status" value="1"/>
</dbReference>
<evidence type="ECO:0000313" key="2">
    <source>
        <dbReference type="EMBL" id="QOY88716.1"/>
    </source>
</evidence>
<dbReference type="GO" id="GO:0016706">
    <property type="term" value="F:2-oxoglutarate-dependent dioxygenase activity"/>
    <property type="evidence" value="ECO:0007669"/>
    <property type="project" value="UniProtKB-ARBA"/>
</dbReference>
<evidence type="ECO:0000259" key="1">
    <source>
        <dbReference type="Pfam" id="PF04230"/>
    </source>
</evidence>
<dbReference type="Proteomes" id="UP000593892">
    <property type="component" value="Chromosome"/>
</dbReference>
<organism evidence="2 3">
    <name type="scientific">Paludibaculum fermentans</name>
    <dbReference type="NCBI Taxonomy" id="1473598"/>
    <lineage>
        <taxon>Bacteria</taxon>
        <taxon>Pseudomonadati</taxon>
        <taxon>Acidobacteriota</taxon>
        <taxon>Terriglobia</taxon>
        <taxon>Bryobacterales</taxon>
        <taxon>Bryobacteraceae</taxon>
        <taxon>Paludibaculum</taxon>
    </lineage>
</organism>
<dbReference type="SUPFAM" id="SSF51197">
    <property type="entry name" value="Clavaminate synthase-like"/>
    <property type="match status" value="1"/>
</dbReference>
<evidence type="ECO:0000313" key="3">
    <source>
        <dbReference type="Proteomes" id="UP000593892"/>
    </source>
</evidence>
<sequence length="722" mass="80101">MHSLFVIGDVGGPEQFHLGDEAMLEANLLTLARLIPNVQFTVASADPGWSSQRYRVSSVKSPLERPIEKALAGTHGVVVSGGGNLCSTWPDKVMDRIALLEHAQALNLPTVVLGQMIGPHLAADQERLLSAPLRKCDWVGVRDAASASIALRLGVDPARLHRQMDDAYFLEPLPVEDERAEPLRSLPQPWILVTLDPSFATEHRAKTLEVLASQLDGLAASLGASLIFVPHVGGLPGSGDAEAGQALRSRMRADLLLLNPWAPREAVWLTGQAAMVVSARYHPLVFATACGVPALGITVDEYTRTKHHGALASAGIEGWCLSAAEVERGALLPLALELWDHRAGLRKRLADASQRAWQHEKQRWDGILRALRLAPASESWPAPPAIHVPPDRDGRPTQLISSDQWREYDRNGYLRLGRLLDDDQLARLRERLDGIMLGQVRYPTLHMQLDTGGAYEDLPDPVAGHSGATLAYRKIQGLEADPLILELVRRDLFREICARHYGAHVPISIFRVMMMNKPAGQGTYLPWHQDAGDVWKLDRDPLVTSWIALDPATRLNGCVQVIPGSHHLGLLSKNGSTLSPEHVEQYCPADRIEHLELEPGEGLLLHNWLLHRSEVNRTGIPRRALSACYMDGRTLGTLTGTRYPVIFGAHEDTETAMPFLRGLLAESAQLRERATEAERYARSLLEDNQRREEMRLESERYAKSLEAELKKIRAPRRMFFLR</sequence>
<keyword evidence="2" id="KW-0808">Transferase</keyword>
<dbReference type="EMBL" id="CP063849">
    <property type="protein sequence ID" value="QOY88716.1"/>
    <property type="molecule type" value="Genomic_DNA"/>
</dbReference>
<dbReference type="InterPro" id="IPR007345">
    <property type="entry name" value="Polysacch_pyruvyl_Trfase"/>
</dbReference>
<keyword evidence="3" id="KW-1185">Reference proteome</keyword>
<proteinExistence type="predicted"/>
<reference evidence="2 3" key="1">
    <citation type="submission" date="2020-10" db="EMBL/GenBank/DDBJ databases">
        <title>Complete genome sequence of Paludibaculum fermentans P105T, a facultatively anaerobic acidobacterium capable of dissimilatory Fe(III) reduction.</title>
        <authorList>
            <person name="Dedysh S.N."/>
            <person name="Beletsky A.V."/>
            <person name="Kulichevskaya I.S."/>
            <person name="Mardanov A.V."/>
            <person name="Ravin N.V."/>
        </authorList>
    </citation>
    <scope>NUCLEOTIDE SEQUENCE [LARGE SCALE GENOMIC DNA]</scope>
    <source>
        <strain evidence="2 3">P105</strain>
    </source>
</reference>
<protein>
    <submittedName>
        <fullName evidence="2">Polysaccharide pyruvyl transferase family protein</fullName>
    </submittedName>
</protein>
<dbReference type="Gene3D" id="2.60.120.620">
    <property type="entry name" value="q2cbj1_9rhob like domain"/>
    <property type="match status" value="1"/>
</dbReference>
<dbReference type="KEGG" id="pfer:IRI77_01770"/>
<dbReference type="InterPro" id="IPR008775">
    <property type="entry name" value="Phytyl_CoA_dOase-like"/>
</dbReference>